<comment type="caution">
    <text evidence="8">Lacks conserved residue(s) required for the propagation of feature annotation.</text>
</comment>
<dbReference type="InterPro" id="IPR025877">
    <property type="entry name" value="MobA-like_NTP_Trfase"/>
</dbReference>
<dbReference type="InterPro" id="IPR013482">
    <property type="entry name" value="Molybde_CF_guanTrfase"/>
</dbReference>
<feature type="domain" description="MobA-like NTP transferase" evidence="9">
    <location>
        <begin position="3"/>
        <end position="138"/>
    </location>
</feature>
<keyword evidence="4 8" id="KW-0547">Nucleotide-binding</keyword>
<dbReference type="NCBIfam" id="NF001457">
    <property type="entry name" value="PRK00317.1-3"/>
    <property type="match status" value="1"/>
</dbReference>
<dbReference type="KEGG" id="thm:CL1_0484"/>
<evidence type="ECO:0000256" key="7">
    <source>
        <dbReference type="ARBA" id="ARBA00023150"/>
    </source>
</evidence>
<evidence type="ECO:0000256" key="6">
    <source>
        <dbReference type="ARBA" id="ARBA00023134"/>
    </source>
</evidence>
<dbReference type="PANTHER" id="PTHR19136:SF81">
    <property type="entry name" value="MOLYBDENUM COFACTOR GUANYLYLTRANSFERASE"/>
    <property type="match status" value="1"/>
</dbReference>
<dbReference type="GO" id="GO:0046872">
    <property type="term" value="F:metal ion binding"/>
    <property type="evidence" value="ECO:0007669"/>
    <property type="project" value="UniProtKB-KW"/>
</dbReference>
<dbReference type="CDD" id="cd02503">
    <property type="entry name" value="MobA"/>
    <property type="match status" value="1"/>
</dbReference>
<dbReference type="GeneID" id="13038168"/>
<evidence type="ECO:0000256" key="4">
    <source>
        <dbReference type="ARBA" id="ARBA00022741"/>
    </source>
</evidence>
<comment type="subcellular location">
    <subcellularLocation>
        <location evidence="8">Cytoplasm</location>
    </subcellularLocation>
</comment>
<dbReference type="STRING" id="163003.CL1_0484"/>
<evidence type="ECO:0000256" key="8">
    <source>
        <dbReference type="HAMAP-Rule" id="MF_00316"/>
    </source>
</evidence>
<keyword evidence="11" id="KW-1185">Reference proteome</keyword>
<dbReference type="Proteomes" id="UP000006064">
    <property type="component" value="Chromosome"/>
</dbReference>
<dbReference type="EMBL" id="CP003651">
    <property type="protein sequence ID" value="AFL94692.1"/>
    <property type="molecule type" value="Genomic_DNA"/>
</dbReference>
<evidence type="ECO:0000256" key="2">
    <source>
        <dbReference type="ARBA" id="ARBA00022679"/>
    </source>
</evidence>
<evidence type="ECO:0000256" key="1">
    <source>
        <dbReference type="ARBA" id="ARBA00022490"/>
    </source>
</evidence>
<accession>I3ZSK8</accession>
<feature type="binding site" evidence="8">
    <location>
        <position position="18"/>
    </location>
    <ligand>
        <name>GTP</name>
        <dbReference type="ChEBI" id="CHEBI:37565"/>
    </ligand>
</feature>
<dbReference type="RefSeq" id="WP_014788331.1">
    <property type="nucleotide sequence ID" value="NC_018015.1"/>
</dbReference>
<comment type="cofactor">
    <cofactor evidence="8">
        <name>Mg(2+)</name>
        <dbReference type="ChEBI" id="CHEBI:18420"/>
    </cofactor>
</comment>
<comment type="domain">
    <text evidence="8">The N-terminal domain determines nucleotide recognition and specific binding, while the C-terminal domain determines the specific binding to the target protein.</text>
</comment>
<evidence type="ECO:0000313" key="11">
    <source>
        <dbReference type="Proteomes" id="UP000006064"/>
    </source>
</evidence>
<feature type="binding site" evidence="8">
    <location>
        <begin position="6"/>
        <end position="8"/>
    </location>
    <ligand>
        <name>GTP</name>
        <dbReference type="ChEBI" id="CHEBI:37565"/>
    </ligand>
</feature>
<evidence type="ECO:0000313" key="10">
    <source>
        <dbReference type="EMBL" id="AFL94692.1"/>
    </source>
</evidence>
<comment type="catalytic activity">
    <reaction evidence="8">
        <text>Mo-molybdopterin + GTP + H(+) = Mo-molybdopterin guanine dinucleotide + diphosphate</text>
        <dbReference type="Rhea" id="RHEA:34243"/>
        <dbReference type="ChEBI" id="CHEBI:15378"/>
        <dbReference type="ChEBI" id="CHEBI:33019"/>
        <dbReference type="ChEBI" id="CHEBI:37565"/>
        <dbReference type="ChEBI" id="CHEBI:71302"/>
        <dbReference type="ChEBI" id="CHEBI:71310"/>
        <dbReference type="EC" id="2.7.7.77"/>
    </reaction>
</comment>
<evidence type="ECO:0000259" key="9">
    <source>
        <dbReference type="Pfam" id="PF12804"/>
    </source>
</evidence>
<evidence type="ECO:0000256" key="3">
    <source>
        <dbReference type="ARBA" id="ARBA00022723"/>
    </source>
</evidence>
<dbReference type="GO" id="GO:0006777">
    <property type="term" value="P:Mo-molybdopterin cofactor biosynthetic process"/>
    <property type="evidence" value="ECO:0007669"/>
    <property type="project" value="UniProtKB-KW"/>
</dbReference>
<keyword evidence="2 8" id="KW-0808">Transferase</keyword>
<dbReference type="HAMAP" id="MF_00316">
    <property type="entry name" value="MobA"/>
    <property type="match status" value="1"/>
</dbReference>
<feature type="binding site" evidence="8">
    <location>
        <position position="67"/>
    </location>
    <ligand>
        <name>GTP</name>
        <dbReference type="ChEBI" id="CHEBI:37565"/>
    </ligand>
</feature>
<keyword evidence="1 8" id="KW-0963">Cytoplasm</keyword>
<reference evidence="10 11" key="1">
    <citation type="journal article" date="2012" name="J. Bacteriol.">
        <title>Complete Genome Sequence of the Hyperthermophilic Archaeon Thermococcus sp. Strain CL1, Isolated from a Paralvinella sp. Polychaete Worm Collected from a Hydrothermal Vent.</title>
        <authorList>
            <person name="Jung J.H."/>
            <person name="Holden J.F."/>
            <person name="Seo D.H."/>
            <person name="Park K.H."/>
            <person name="Shin H."/>
            <person name="Ryu S."/>
            <person name="Lee J.H."/>
            <person name="Park C.S."/>
        </authorList>
    </citation>
    <scope>NUCLEOTIDE SEQUENCE [LARGE SCALE GENOMIC DNA]</scope>
    <source>
        <strain evidence="11">DSM 27260 / KACC 17922 / CL1</strain>
    </source>
</reference>
<feature type="binding site" evidence="8">
    <location>
        <position position="92"/>
    </location>
    <ligand>
        <name>GTP</name>
        <dbReference type="ChEBI" id="CHEBI:37565"/>
    </ligand>
</feature>
<keyword evidence="3 8" id="KW-0479">Metal-binding</keyword>
<comment type="similarity">
    <text evidence="8">Belongs to the MobA family.</text>
</comment>
<dbReference type="Pfam" id="PF12804">
    <property type="entry name" value="NTP_transf_3"/>
    <property type="match status" value="1"/>
</dbReference>
<protein>
    <recommendedName>
        <fullName evidence="8">Probable molybdenum cofactor guanylyltransferase</fullName>
        <shortName evidence="8">MoCo guanylyltransferase</shortName>
        <ecNumber evidence="8">2.7.7.77</ecNumber>
    </recommendedName>
    <alternativeName>
        <fullName evidence="8">GTP:molybdopterin guanylyltransferase</fullName>
    </alternativeName>
    <alternativeName>
        <fullName evidence="8">Mo-MPT guanylyltransferase</fullName>
    </alternativeName>
    <alternativeName>
        <fullName evidence="8">Molybdopterin guanylyltransferase</fullName>
    </alternativeName>
    <alternativeName>
        <fullName evidence="8">Molybdopterin-guanine dinucleotide synthase</fullName>
        <shortName evidence="8">MGD synthase</shortName>
    </alternativeName>
</protein>
<dbReference type="PANTHER" id="PTHR19136">
    <property type="entry name" value="MOLYBDENUM COFACTOR GUANYLYLTRANSFERASE"/>
    <property type="match status" value="1"/>
</dbReference>
<proteinExistence type="inferred from homology"/>
<dbReference type="HOGENOM" id="CLU_055597_2_2_2"/>
<feature type="binding site" evidence="8">
    <location>
        <position position="92"/>
    </location>
    <ligand>
        <name>Mg(2+)</name>
        <dbReference type="ChEBI" id="CHEBI:18420"/>
    </ligand>
</feature>
<keyword evidence="7 8" id="KW-0501">Molybdenum cofactor biosynthesis</keyword>
<gene>
    <name evidence="8" type="primary">mobA</name>
    <name evidence="10" type="ORF">CL1_0484</name>
</gene>
<dbReference type="GO" id="GO:0005525">
    <property type="term" value="F:GTP binding"/>
    <property type="evidence" value="ECO:0007669"/>
    <property type="project" value="UniProtKB-UniRule"/>
</dbReference>
<dbReference type="OrthoDB" id="28434at2157"/>
<evidence type="ECO:0000256" key="5">
    <source>
        <dbReference type="ARBA" id="ARBA00022842"/>
    </source>
</evidence>
<dbReference type="InterPro" id="IPR029044">
    <property type="entry name" value="Nucleotide-diphossugar_trans"/>
</dbReference>
<organism evidence="10 11">
    <name type="scientific">Thermococcus cleftensis (strain DSM 27260 / KACC 17922 / CL1)</name>
    <dbReference type="NCBI Taxonomy" id="163003"/>
    <lineage>
        <taxon>Archaea</taxon>
        <taxon>Methanobacteriati</taxon>
        <taxon>Methanobacteriota</taxon>
        <taxon>Thermococci</taxon>
        <taxon>Thermococcales</taxon>
        <taxon>Thermococcaceae</taxon>
        <taxon>Thermococcus</taxon>
    </lineage>
</organism>
<dbReference type="Gene3D" id="3.90.550.10">
    <property type="entry name" value="Spore Coat Polysaccharide Biosynthesis Protein SpsA, Chain A"/>
    <property type="match status" value="1"/>
</dbReference>
<dbReference type="EC" id="2.7.7.77" evidence="8"/>
<dbReference type="GO" id="GO:0005737">
    <property type="term" value="C:cytoplasm"/>
    <property type="evidence" value="ECO:0007669"/>
    <property type="project" value="UniProtKB-SubCell"/>
</dbReference>
<dbReference type="SUPFAM" id="SSF53448">
    <property type="entry name" value="Nucleotide-diphospho-sugar transferases"/>
    <property type="match status" value="1"/>
</dbReference>
<comment type="function">
    <text evidence="8">Transfers a GMP moiety from GTP to Mo-molybdopterin (Mo-MPT) cofactor (Moco or molybdenum cofactor) to form Mo-molybdopterin guanine dinucleotide (Mo-MGD) cofactor.</text>
</comment>
<dbReference type="GO" id="GO:0061603">
    <property type="term" value="F:molybdenum cofactor guanylyltransferase activity"/>
    <property type="evidence" value="ECO:0007669"/>
    <property type="project" value="UniProtKB-EC"/>
</dbReference>
<keyword evidence="5 8" id="KW-0460">Magnesium</keyword>
<dbReference type="AlphaFoldDB" id="I3ZSK8"/>
<name>I3ZSK8_THECF</name>
<keyword evidence="6 8" id="KW-0342">GTP-binding</keyword>
<sequence length="198" mass="22564">MLGAILAGGRSRRFGDDKLLYRIGGKPLILHAVERLETARRIDEVVLIASKNNAEKLRGLGYDVLVDELMIGPMGGLYIALSLGDALVVAGDMPLIVPEFVDYIIREFRKNGKAVCVPRWDNGYLEPLHAAYSEEFRGFLGEKIKSRDYALNRAIRESNPCYVSIEALPEEWRVSFFNVNTREDLRRVRGIRERRLER</sequence>